<evidence type="ECO:0000256" key="7">
    <source>
        <dbReference type="ARBA" id="ARBA00022692"/>
    </source>
</evidence>
<evidence type="ECO:0000256" key="11">
    <source>
        <dbReference type="ARBA" id="ARBA00022840"/>
    </source>
</evidence>
<dbReference type="GO" id="GO:0005886">
    <property type="term" value="C:plasma membrane"/>
    <property type="evidence" value="ECO:0007669"/>
    <property type="project" value="UniProtKB-SubCell"/>
</dbReference>
<comment type="similarity">
    <text evidence="3">In the C-terminal section; belongs to the protein kinase superfamily. Ser/Thr protein kinase family.</text>
</comment>
<feature type="domain" description="Protein kinase" evidence="18">
    <location>
        <begin position="140"/>
        <end position="460"/>
    </location>
</feature>
<comment type="caution">
    <text evidence="19">The sequence shown here is derived from an EMBL/GenBank/DDBJ whole genome shotgun (WGS) entry which is preliminary data.</text>
</comment>
<evidence type="ECO:0000313" key="19">
    <source>
        <dbReference type="EMBL" id="MQM03791.1"/>
    </source>
</evidence>
<evidence type="ECO:0000256" key="14">
    <source>
        <dbReference type="ARBA" id="ARBA00023170"/>
    </source>
</evidence>
<evidence type="ECO:0000313" key="20">
    <source>
        <dbReference type="Proteomes" id="UP000652761"/>
    </source>
</evidence>
<keyword evidence="12" id="KW-1133">Transmembrane helix</keyword>
<evidence type="ECO:0000256" key="15">
    <source>
        <dbReference type="ARBA" id="ARBA00023180"/>
    </source>
</evidence>
<feature type="compositionally biased region" description="Basic and acidic residues" evidence="17">
    <location>
        <begin position="527"/>
        <end position="540"/>
    </location>
</feature>
<keyword evidence="20" id="KW-1185">Reference proteome</keyword>
<dbReference type="Pfam" id="PF00069">
    <property type="entry name" value="Pkinase"/>
    <property type="match status" value="1"/>
</dbReference>
<protein>
    <recommendedName>
        <fullName evidence="18">Protein kinase domain-containing protein</fullName>
    </recommendedName>
</protein>
<dbReference type="InterPro" id="IPR011009">
    <property type="entry name" value="Kinase-like_dom_sf"/>
</dbReference>
<feature type="domain" description="Protein kinase" evidence="18">
    <location>
        <begin position="568"/>
        <end position="849"/>
    </location>
</feature>
<name>A0A843WDS3_COLES</name>
<dbReference type="FunFam" id="1.10.510.10:FF:000603">
    <property type="entry name" value="Receptor like protein kinase S.2"/>
    <property type="match status" value="1"/>
</dbReference>
<dbReference type="FunFam" id="1.10.510.10:FF:000240">
    <property type="entry name" value="Lectin-domain containing receptor kinase A4.3"/>
    <property type="match status" value="1"/>
</dbReference>
<evidence type="ECO:0000256" key="13">
    <source>
        <dbReference type="ARBA" id="ARBA00023136"/>
    </source>
</evidence>
<dbReference type="Gene3D" id="3.30.200.20">
    <property type="entry name" value="Phosphorylase Kinase, domain 1"/>
    <property type="match status" value="2"/>
</dbReference>
<dbReference type="PROSITE" id="PS00107">
    <property type="entry name" value="PROTEIN_KINASE_ATP"/>
    <property type="match status" value="1"/>
</dbReference>
<evidence type="ECO:0000256" key="8">
    <source>
        <dbReference type="ARBA" id="ARBA00022729"/>
    </source>
</evidence>
<keyword evidence="4" id="KW-1003">Cell membrane</keyword>
<evidence type="ECO:0000256" key="17">
    <source>
        <dbReference type="SAM" id="MobiDB-lite"/>
    </source>
</evidence>
<evidence type="ECO:0000256" key="12">
    <source>
        <dbReference type="ARBA" id="ARBA00022989"/>
    </source>
</evidence>
<evidence type="ECO:0000256" key="3">
    <source>
        <dbReference type="ARBA" id="ARBA00010217"/>
    </source>
</evidence>
<proteinExistence type="inferred from homology"/>
<sequence>MQLRRLCLILADDAGEAADPPSPPLPPPRDRHHQLRSDQNKVSPERGWSPEGVKVDVHYLAYHASAFIRRSLDLFCRRVRCLGFGCCLPRHGSGLDPSGAEFHDISGLVDCAAGRPEMTAADANPRIFSYAELYIGTGGFSEKEVLGSGGYGRVYRALLPSDATVAAVKCVAADRSDQFEKTFAAELVAVAQLRHRNLVRLRGWCVHEQQLLLVYDYMPNGSLDRLLFGPAAVRQTLGWDRRRQIVAGLAAALFYLHEQLDTQIIHRDVKSSNVMLDSDYGARLGDFGLARWIEHDGDKPLGAVSMRSTSSASTNFGQFRLADTSKIGGTIGYLPPESFQRQRSAVTAKSDVFSFGIVVLEVVSGRRAVDLSYPDDKIVLLDWVRRLSDEGRCLHAGDSRLPDGSYSLAELRWLLHLALLCTLYDPNSRPTMKWVVEALSSGSGGQQLPALPSFLSHPQYISLSSSSTTATSDVSASSSARRASSASTSLSRYATASNSTVFLTAAGDADDDGNSARGSHSSCRSDCAADGHENNHPNRRQDLLPAFSIVDTPREIPFKEIVALTNDFSEAQMVAEMDFGTGYQGYLENRFHVLVKRLGMKTCPALRLRFADELRNLGRLRHRHLVQLRGWCTEQGEMLVVYDYSSSGLLSHRLFHQSSPVLPWCRRYSIVKALASAVLYLHEEWDEQVIHRSVTSSAVFLDADKNPRLGCFALAEFLTRNNHGNHHATTTSSVRGIFGYMAPEYVQSGVATTKADVYSFGVVVLEVVSGLRAVDLRQPEALLASKVRRFVASKKPLEELVDRRIGEEYDRQQLARVARLGFLCTHSDPESRPSMRQAVSILDGNDELIKSLGGRKKEGMEEWRGRNASSMSLIRRMHALGIH</sequence>
<dbReference type="EMBL" id="NMUH01003098">
    <property type="protein sequence ID" value="MQM03791.1"/>
    <property type="molecule type" value="Genomic_DNA"/>
</dbReference>
<evidence type="ECO:0000256" key="16">
    <source>
        <dbReference type="PROSITE-ProRule" id="PRU10141"/>
    </source>
</evidence>
<keyword evidence="7" id="KW-0812">Transmembrane</keyword>
<keyword evidence="5" id="KW-0723">Serine/threonine-protein kinase</keyword>
<feature type="region of interest" description="Disordered" evidence="17">
    <location>
        <begin position="14"/>
        <end position="48"/>
    </location>
</feature>
<dbReference type="AlphaFoldDB" id="A0A843WDS3"/>
<evidence type="ECO:0000256" key="10">
    <source>
        <dbReference type="ARBA" id="ARBA00022777"/>
    </source>
</evidence>
<keyword evidence="6" id="KW-0808">Transferase</keyword>
<keyword evidence="13" id="KW-0472">Membrane</keyword>
<keyword evidence="11 16" id="KW-0067">ATP-binding</keyword>
<dbReference type="PROSITE" id="PS00108">
    <property type="entry name" value="PROTEIN_KINASE_ST"/>
    <property type="match status" value="1"/>
</dbReference>
<gene>
    <name evidence="19" type="ORF">Taro_036582</name>
</gene>
<dbReference type="SMR" id="A0A843WDS3"/>
<dbReference type="InterPro" id="IPR050528">
    <property type="entry name" value="L-type_Lectin-RKs"/>
</dbReference>
<keyword evidence="15" id="KW-0325">Glycoprotein</keyword>
<organism evidence="19 20">
    <name type="scientific">Colocasia esculenta</name>
    <name type="common">Wild taro</name>
    <name type="synonym">Arum esculentum</name>
    <dbReference type="NCBI Taxonomy" id="4460"/>
    <lineage>
        <taxon>Eukaryota</taxon>
        <taxon>Viridiplantae</taxon>
        <taxon>Streptophyta</taxon>
        <taxon>Embryophyta</taxon>
        <taxon>Tracheophyta</taxon>
        <taxon>Spermatophyta</taxon>
        <taxon>Magnoliopsida</taxon>
        <taxon>Liliopsida</taxon>
        <taxon>Araceae</taxon>
        <taxon>Aroideae</taxon>
        <taxon>Colocasieae</taxon>
        <taxon>Colocasia</taxon>
    </lineage>
</organism>
<dbReference type="InterPro" id="IPR017441">
    <property type="entry name" value="Protein_kinase_ATP_BS"/>
</dbReference>
<evidence type="ECO:0000256" key="6">
    <source>
        <dbReference type="ARBA" id="ARBA00022679"/>
    </source>
</evidence>
<dbReference type="InterPro" id="IPR001245">
    <property type="entry name" value="Ser-Thr/Tyr_kinase_cat_dom"/>
</dbReference>
<comment type="subcellular location">
    <subcellularLocation>
        <location evidence="1">Cell membrane</location>
        <topology evidence="1">Single-pass type I membrane protein</topology>
    </subcellularLocation>
</comment>
<keyword evidence="8" id="KW-0732">Signal</keyword>
<evidence type="ECO:0000259" key="18">
    <source>
        <dbReference type="PROSITE" id="PS50011"/>
    </source>
</evidence>
<dbReference type="GO" id="GO:0004674">
    <property type="term" value="F:protein serine/threonine kinase activity"/>
    <property type="evidence" value="ECO:0007669"/>
    <property type="project" value="UniProtKB-KW"/>
</dbReference>
<dbReference type="SUPFAM" id="SSF56112">
    <property type="entry name" value="Protein kinase-like (PK-like)"/>
    <property type="match status" value="2"/>
</dbReference>
<keyword evidence="10" id="KW-0418">Kinase</keyword>
<dbReference type="Pfam" id="PF07714">
    <property type="entry name" value="PK_Tyr_Ser-Thr"/>
    <property type="match status" value="1"/>
</dbReference>
<feature type="binding site" evidence="16">
    <location>
        <position position="169"/>
    </location>
    <ligand>
        <name>ATP</name>
        <dbReference type="ChEBI" id="CHEBI:30616"/>
    </ligand>
</feature>
<dbReference type="SMART" id="SM00220">
    <property type="entry name" value="S_TKc"/>
    <property type="match status" value="1"/>
</dbReference>
<dbReference type="GO" id="GO:0005524">
    <property type="term" value="F:ATP binding"/>
    <property type="evidence" value="ECO:0007669"/>
    <property type="project" value="UniProtKB-UniRule"/>
</dbReference>
<evidence type="ECO:0000256" key="4">
    <source>
        <dbReference type="ARBA" id="ARBA00022475"/>
    </source>
</evidence>
<keyword evidence="9 16" id="KW-0547">Nucleotide-binding</keyword>
<dbReference type="PANTHER" id="PTHR27007">
    <property type="match status" value="1"/>
</dbReference>
<dbReference type="InterPro" id="IPR008271">
    <property type="entry name" value="Ser/Thr_kinase_AS"/>
</dbReference>
<dbReference type="PROSITE" id="PS50011">
    <property type="entry name" value="PROTEIN_KINASE_DOM"/>
    <property type="match status" value="2"/>
</dbReference>
<evidence type="ECO:0000256" key="2">
    <source>
        <dbReference type="ARBA" id="ARBA00008536"/>
    </source>
</evidence>
<evidence type="ECO:0000256" key="9">
    <source>
        <dbReference type="ARBA" id="ARBA00022741"/>
    </source>
</evidence>
<reference evidence="19" key="1">
    <citation type="submission" date="2017-07" db="EMBL/GenBank/DDBJ databases">
        <title>Taro Niue Genome Assembly and Annotation.</title>
        <authorList>
            <person name="Atibalentja N."/>
            <person name="Keating K."/>
            <person name="Fields C.J."/>
        </authorList>
    </citation>
    <scope>NUCLEOTIDE SEQUENCE</scope>
    <source>
        <strain evidence="19">Niue_2</strain>
        <tissue evidence="19">Leaf</tissue>
    </source>
</reference>
<comment type="similarity">
    <text evidence="2">In the N-terminal section; belongs to the leguminous lectin family.</text>
</comment>
<dbReference type="Proteomes" id="UP000652761">
    <property type="component" value="Unassembled WGS sequence"/>
</dbReference>
<feature type="region of interest" description="Disordered" evidence="17">
    <location>
        <begin position="509"/>
        <end position="540"/>
    </location>
</feature>
<dbReference type="OrthoDB" id="1894756at2759"/>
<accession>A0A843WDS3</accession>
<dbReference type="GO" id="GO:0002229">
    <property type="term" value="P:defense response to oomycetes"/>
    <property type="evidence" value="ECO:0007669"/>
    <property type="project" value="UniProtKB-ARBA"/>
</dbReference>
<dbReference type="CDD" id="cd14066">
    <property type="entry name" value="STKc_IRAK"/>
    <property type="match status" value="1"/>
</dbReference>
<dbReference type="InterPro" id="IPR000719">
    <property type="entry name" value="Prot_kinase_dom"/>
</dbReference>
<evidence type="ECO:0000256" key="1">
    <source>
        <dbReference type="ARBA" id="ARBA00004251"/>
    </source>
</evidence>
<dbReference type="Gene3D" id="1.10.510.10">
    <property type="entry name" value="Transferase(Phosphotransferase) domain 1"/>
    <property type="match status" value="2"/>
</dbReference>
<keyword evidence="14" id="KW-0675">Receptor</keyword>
<evidence type="ECO:0000256" key="5">
    <source>
        <dbReference type="ARBA" id="ARBA00022527"/>
    </source>
</evidence>